<evidence type="ECO:0000256" key="2">
    <source>
        <dbReference type="SAM" id="Phobius"/>
    </source>
</evidence>
<dbReference type="EMBL" id="CP109071">
    <property type="protein sequence ID" value="WSA34772.1"/>
    <property type="molecule type" value="Genomic_DNA"/>
</dbReference>
<gene>
    <name evidence="3" type="ORF">GA0070608_1777</name>
    <name evidence="4" type="ORF">OIE14_12365</name>
</gene>
<keyword evidence="2" id="KW-0812">Transmembrane</keyword>
<evidence type="ECO:0000313" key="3">
    <source>
        <dbReference type="EMBL" id="SCL57164.1"/>
    </source>
</evidence>
<dbReference type="AlphaFoldDB" id="A0A1C6USZ5"/>
<name>A0A1C6USZ5_9ACTN</name>
<dbReference type="STRING" id="47871.GA0070608_1777"/>
<evidence type="ECO:0000256" key="1">
    <source>
        <dbReference type="SAM" id="MobiDB-lite"/>
    </source>
</evidence>
<evidence type="ECO:0000313" key="5">
    <source>
        <dbReference type="Proteomes" id="UP000199343"/>
    </source>
</evidence>
<dbReference type="EMBL" id="FMIC01000002">
    <property type="protein sequence ID" value="SCL57164.1"/>
    <property type="molecule type" value="Genomic_DNA"/>
</dbReference>
<feature type="transmembrane region" description="Helical" evidence="2">
    <location>
        <begin position="37"/>
        <end position="58"/>
    </location>
</feature>
<evidence type="ECO:0000313" key="6">
    <source>
        <dbReference type="Proteomes" id="UP001334804"/>
    </source>
</evidence>
<organism evidence="3 5">
    <name type="scientific">Micromonospora peucetia</name>
    <dbReference type="NCBI Taxonomy" id="47871"/>
    <lineage>
        <taxon>Bacteria</taxon>
        <taxon>Bacillati</taxon>
        <taxon>Actinomycetota</taxon>
        <taxon>Actinomycetes</taxon>
        <taxon>Micromonosporales</taxon>
        <taxon>Micromonosporaceae</taxon>
        <taxon>Micromonospora</taxon>
    </lineage>
</organism>
<feature type="region of interest" description="Disordered" evidence="1">
    <location>
        <begin position="167"/>
        <end position="209"/>
    </location>
</feature>
<dbReference type="Proteomes" id="UP001334804">
    <property type="component" value="Chromosome"/>
</dbReference>
<protein>
    <submittedName>
        <fullName evidence="3">Uncharacterized protein</fullName>
    </submittedName>
</protein>
<keyword evidence="2" id="KW-0472">Membrane</keyword>
<keyword evidence="6" id="KW-1185">Reference proteome</keyword>
<feature type="compositionally biased region" description="Basic and acidic residues" evidence="1">
    <location>
        <begin position="194"/>
        <end position="203"/>
    </location>
</feature>
<accession>A0A1C6USZ5</accession>
<dbReference type="RefSeq" id="WP_091624757.1">
    <property type="nucleotide sequence ID" value="NZ_CP109071.1"/>
</dbReference>
<reference evidence="3 5" key="1">
    <citation type="submission" date="2016-06" db="EMBL/GenBank/DDBJ databases">
        <authorList>
            <person name="Kjaerup R.B."/>
            <person name="Dalgaard T.S."/>
            <person name="Juul-Madsen H.R."/>
        </authorList>
    </citation>
    <scope>NUCLEOTIDE SEQUENCE [LARGE SCALE GENOMIC DNA]</scope>
    <source>
        <strain evidence="3 5">DSM 43363</strain>
    </source>
</reference>
<evidence type="ECO:0000313" key="4">
    <source>
        <dbReference type="EMBL" id="WSA34772.1"/>
    </source>
</evidence>
<keyword evidence="2" id="KW-1133">Transmembrane helix</keyword>
<dbReference type="Proteomes" id="UP000199343">
    <property type="component" value="Unassembled WGS sequence"/>
</dbReference>
<proteinExistence type="predicted"/>
<dbReference type="OrthoDB" id="3336661at2"/>
<reference evidence="4 6" key="2">
    <citation type="submission" date="2022-10" db="EMBL/GenBank/DDBJ databases">
        <title>The complete genomes of actinobacterial strains from the NBC collection.</title>
        <authorList>
            <person name="Joergensen T.S."/>
            <person name="Alvarez Arevalo M."/>
            <person name="Sterndorff E.B."/>
            <person name="Faurdal D."/>
            <person name="Vuksanovic O."/>
            <person name="Mourched A.-S."/>
            <person name="Charusanti P."/>
            <person name="Shaw S."/>
            <person name="Blin K."/>
            <person name="Weber T."/>
        </authorList>
    </citation>
    <scope>NUCLEOTIDE SEQUENCE [LARGE SCALE GENOMIC DNA]</scope>
    <source>
        <strain evidence="4 6">NBC 01809</strain>
    </source>
</reference>
<sequence length="441" mass="46632">MSYRTIFREAVGEIPPTSIDVDRVIARQRRAGKLHRWGACGAGAAAVLAVAVTAALLLPGAAPRTTEAAGGQKITTAPGTPEDLARLDNAVFAALKREAPGMKWVHKPSPLNPGPKTDTLSDTPAWDDSDRMNTLVGYAGSGWMSVDGVEGLVMVRIERDATKHLASDPCEDLTPNSTCRESDGPNGERLVTVDSRKQEQSRDGRRHAHNHRRIHVFRPDGTVLSVSLQGYSLDGSQPLTAEEQAAVALDPAIALAPLPPGVVPPSPTPRPSLTKSAEQKRIDDAVFASLRRQAPDVMGAGGATASPVDLASVWRGSGSENNADSYWGQGRILVGKAAGLFSVQIHRQNPGLSGDMTCGKPTRTYACTAGKGPDGERHRTVTNTTRNGSKVSAERGVHVLRKDGSWLAVTLTADLPDARFALTVAQQQAVAFDPAVALAGR</sequence>
<feature type="region of interest" description="Disordered" evidence="1">
    <location>
        <begin position="103"/>
        <end position="128"/>
    </location>
</feature>